<sequence>MIDWMQIQFCLLLLLKVVIDKMILSEFSVIWEYNFMYKQNDYLQGWDIEQSVDSEEGEKKQGTQVSNITKTQPSDRLSFKKLFLKSPQLSPIRVNPPNHQTTPLRESIKEKFVFVNQLMNKKSDMNKGCDYDIEQSHHAFNIKLQQPINIANLRIKLNAIPKQPQHTKAYTQNQLQAMMQLKRRNLYLRSVLKKVCHEGDERYSNHQKAQQQEIFLGYRYMDEDLQKLQSPSNSMNLQQQSRKNSNRRPVKVKQQL</sequence>
<feature type="compositionally biased region" description="Polar residues" evidence="1">
    <location>
        <begin position="62"/>
        <end position="73"/>
    </location>
</feature>
<dbReference type="Proteomes" id="UP000683925">
    <property type="component" value="Unassembled WGS sequence"/>
</dbReference>
<evidence type="ECO:0000313" key="3">
    <source>
        <dbReference type="EMBL" id="CAD8151849.1"/>
    </source>
</evidence>
<feature type="signal peptide" evidence="2">
    <location>
        <begin position="1"/>
        <end position="25"/>
    </location>
</feature>
<keyword evidence="4" id="KW-1185">Reference proteome</keyword>
<feature type="compositionally biased region" description="Basic residues" evidence="1">
    <location>
        <begin position="244"/>
        <end position="256"/>
    </location>
</feature>
<gene>
    <name evidence="3" type="ORF">POCTA_138.1.T0250314</name>
</gene>
<feature type="compositionally biased region" description="Polar residues" evidence="1">
    <location>
        <begin position="231"/>
        <end position="243"/>
    </location>
</feature>
<evidence type="ECO:0000313" key="4">
    <source>
        <dbReference type="Proteomes" id="UP000683925"/>
    </source>
</evidence>
<dbReference type="OMA" id="IWEYNFM"/>
<proteinExistence type="predicted"/>
<protein>
    <submittedName>
        <fullName evidence="3">Uncharacterized protein</fullName>
    </submittedName>
</protein>
<organism evidence="3 4">
    <name type="scientific">Paramecium octaurelia</name>
    <dbReference type="NCBI Taxonomy" id="43137"/>
    <lineage>
        <taxon>Eukaryota</taxon>
        <taxon>Sar</taxon>
        <taxon>Alveolata</taxon>
        <taxon>Ciliophora</taxon>
        <taxon>Intramacronucleata</taxon>
        <taxon>Oligohymenophorea</taxon>
        <taxon>Peniculida</taxon>
        <taxon>Parameciidae</taxon>
        <taxon>Paramecium</taxon>
    </lineage>
</organism>
<comment type="caution">
    <text evidence="3">The sequence shown here is derived from an EMBL/GenBank/DDBJ whole genome shotgun (WGS) entry which is preliminary data.</text>
</comment>
<evidence type="ECO:0000256" key="2">
    <source>
        <dbReference type="SAM" id="SignalP"/>
    </source>
</evidence>
<dbReference type="OrthoDB" id="317647at2759"/>
<keyword evidence="2" id="KW-0732">Signal</keyword>
<reference evidence="3" key="1">
    <citation type="submission" date="2021-01" db="EMBL/GenBank/DDBJ databases">
        <authorList>
            <consortium name="Genoscope - CEA"/>
            <person name="William W."/>
        </authorList>
    </citation>
    <scope>NUCLEOTIDE SEQUENCE</scope>
</reference>
<feature type="region of interest" description="Disordered" evidence="1">
    <location>
        <begin position="231"/>
        <end position="256"/>
    </location>
</feature>
<dbReference type="AlphaFoldDB" id="A0A8S1TLF8"/>
<evidence type="ECO:0000256" key="1">
    <source>
        <dbReference type="SAM" id="MobiDB-lite"/>
    </source>
</evidence>
<feature type="region of interest" description="Disordered" evidence="1">
    <location>
        <begin position="54"/>
        <end position="73"/>
    </location>
</feature>
<name>A0A8S1TLF8_PAROT</name>
<accession>A0A8S1TLF8</accession>
<feature type="chain" id="PRO_5035818176" evidence="2">
    <location>
        <begin position="26"/>
        <end position="256"/>
    </location>
</feature>
<dbReference type="EMBL" id="CAJJDP010000025">
    <property type="protein sequence ID" value="CAD8151849.1"/>
    <property type="molecule type" value="Genomic_DNA"/>
</dbReference>